<feature type="compositionally biased region" description="Basic and acidic residues" evidence="1">
    <location>
        <begin position="1097"/>
        <end position="1106"/>
    </location>
</feature>
<protein>
    <submittedName>
        <fullName evidence="3">Uncharacterized protein</fullName>
    </submittedName>
</protein>
<evidence type="ECO:0000256" key="1">
    <source>
        <dbReference type="SAM" id="MobiDB-lite"/>
    </source>
</evidence>
<name>A0AAD8PDT7_BABGI</name>
<feature type="chain" id="PRO_5042088145" evidence="2">
    <location>
        <begin position="22"/>
        <end position="1248"/>
    </location>
</feature>
<evidence type="ECO:0000313" key="3">
    <source>
        <dbReference type="EMBL" id="KAK1442621.1"/>
    </source>
</evidence>
<dbReference type="Proteomes" id="UP001230268">
    <property type="component" value="Unassembled WGS sequence"/>
</dbReference>
<reference evidence="3" key="1">
    <citation type="submission" date="2023-08" db="EMBL/GenBank/DDBJ databases">
        <title>Draft sequence of the Babesia gibsoni genome.</title>
        <authorList>
            <person name="Yamagishi J.Y."/>
            <person name="Xuan X.X."/>
        </authorList>
    </citation>
    <scope>NUCLEOTIDE SEQUENCE</scope>
    <source>
        <strain evidence="3">Azabu</strain>
    </source>
</reference>
<feature type="signal peptide" evidence="2">
    <location>
        <begin position="1"/>
        <end position="21"/>
    </location>
</feature>
<comment type="caution">
    <text evidence="3">The sequence shown here is derived from an EMBL/GenBank/DDBJ whole genome shotgun (WGS) entry which is preliminary data.</text>
</comment>
<dbReference type="AlphaFoldDB" id="A0AAD8PDT7"/>
<evidence type="ECO:0000313" key="4">
    <source>
        <dbReference type="Proteomes" id="UP001230268"/>
    </source>
</evidence>
<feature type="region of interest" description="Disordered" evidence="1">
    <location>
        <begin position="1089"/>
        <end position="1122"/>
    </location>
</feature>
<proteinExistence type="predicted"/>
<keyword evidence="4" id="KW-1185">Reference proteome</keyword>
<organism evidence="3 4">
    <name type="scientific">Babesia gibsoni</name>
    <dbReference type="NCBI Taxonomy" id="33632"/>
    <lineage>
        <taxon>Eukaryota</taxon>
        <taxon>Sar</taxon>
        <taxon>Alveolata</taxon>
        <taxon>Apicomplexa</taxon>
        <taxon>Aconoidasida</taxon>
        <taxon>Piroplasmida</taxon>
        <taxon>Babesiidae</taxon>
        <taxon>Babesia</taxon>
    </lineage>
</organism>
<dbReference type="EMBL" id="JAVEPI010000003">
    <property type="protein sequence ID" value="KAK1442621.1"/>
    <property type="molecule type" value="Genomic_DNA"/>
</dbReference>
<gene>
    <name evidence="3" type="ORF">BgAZ_301390</name>
</gene>
<sequence length="1248" mass="139870">MASSKFFITLMAWVVARGVVAALSDDMLEKIPLLYKVHEDPIEFELIDVKTAPEGTELKFAFNVKQEIKPSSTLSGDFSIVMQSPLRFEFVKQKVAFNKEESAFEKLVGGKSADARAAKYAELVKSFEKSSCDVKDFHKVLMAAFHNTSSNGLGFQRFEKSEMEQKDVTKLSQYAKQISVKTDLKTIAVGVYTWSGVFKNKLKELSSLDESGLYRDWLVAVLLKPSLKPSNPPGLCLSADPLSVKLLFKNLPATHQVVYCKGKAEFPRVAEKLIDFNLKSDMEIVLFDSYSGMNNMYVKFIFNDKDYLKKLNTTSMRISLFLPEPLEKGEIKGISKSDFTNSVHLLGPKLDKTVKVENYDAAKRVLTFTVETPVETGKEYIFGFSPKSFYSKLPKKGNWSFMVEGLVPSSYKSWEAVEADVESTVAWVSSKLNKKDSSSQSCLKKALHGAYKAITGAGKSEFTFLAVSKAIEIVLPTVVPTVSGVYEKYGHSKYMLTLSVEALRNIQYSKGTIKVMFSDDDFSLDEEVIKSFHGSEAYSFEKESKTITVDLYFTGGLALISGSAFVIPIPFVTTASINKIKNPKEWKIELINAASIKLPISEFELSPGTGFDFKPAGERNSSAKPGVVKSHYKESEGSVFYTVEVISLVAEDMLFTVIFSKAVLYLCHASVNSSAMRLFNLTCSKDGTTFDIYIRNDPQYIGQLKVFTFHMKIPGKFSTIKDSVTYGLTATGKSGRVPSNNFMPTAKLRYEELKGRSTPLVNATVKLSDAIEVKDNDALPCRSKQTRLVTVPFKGNTNGVYFMARFHNCAKPWLAADIESPYEAFSFNLYERTPKTKSSTTLLEILRIDPYTSFNGSLAQTAMRFKRFMEHTLYVLFDKETASILQKHLLAASKCRSDDRACSKGGEEEAVQLFVDEFIRSGTSGIIGDIKYGYYDESAKTLTLKRKALFPEDVTISRDTLKVSSLTSLKDVMERILDDGFVHVIPESMSETFSVLVFTKKTDTESFKATLSKHSPSKYTQSNNKVLHPVFVQVYSVYNNFTAKAAKDGCSKPAGIFYPLKKSLEAAKKVKYTDFKRVAAVKKEEETYKFTPSGRATEQEDKKTPKEPSTLKGAGPIHPKRTPKRSDFEAFLQFDELKGEMCYSNGSKGRTEFNKILENFVKTITTTMAPKNYLFASCVKFENEVDYEKKDGEYALAFNGHDLTPVTSTKEAFADKVDDRCNIFSLYTNMPHTLHFDKKFEYKQTTTI</sequence>
<keyword evidence="2" id="KW-0732">Signal</keyword>
<evidence type="ECO:0000256" key="2">
    <source>
        <dbReference type="SAM" id="SignalP"/>
    </source>
</evidence>
<accession>A0AAD8PDT7</accession>